<evidence type="ECO:0000256" key="1">
    <source>
        <dbReference type="ARBA" id="ARBA00004123"/>
    </source>
</evidence>
<dbReference type="Proteomes" id="UP001050691">
    <property type="component" value="Unassembled WGS sequence"/>
</dbReference>
<dbReference type="PANTHER" id="PTHR10876:SF0">
    <property type="entry name" value="ZINC FINGER PROTEIN ZPR1"/>
    <property type="match status" value="1"/>
</dbReference>
<proteinExistence type="inferred from homology"/>
<feature type="compositionally biased region" description="Basic and acidic residues" evidence="9">
    <location>
        <begin position="474"/>
        <end position="493"/>
    </location>
</feature>
<dbReference type="PANTHER" id="PTHR10876">
    <property type="entry name" value="ZINC FINGER PROTEIN ZPR1"/>
    <property type="match status" value="1"/>
</dbReference>
<dbReference type="InterPro" id="IPR056180">
    <property type="entry name" value="ZPR1_jr_dom"/>
</dbReference>
<dbReference type="FunFam" id="2.20.25.420:FF:000001">
    <property type="entry name" value="Zinc finger protein ZPR1"/>
    <property type="match status" value="1"/>
</dbReference>
<keyword evidence="12" id="KW-1185">Reference proteome</keyword>
<evidence type="ECO:0000256" key="9">
    <source>
        <dbReference type="SAM" id="MobiDB-lite"/>
    </source>
</evidence>
<gene>
    <name evidence="11" type="ORF">Clacol_005645</name>
</gene>
<dbReference type="FunFam" id="2.20.25.420:FF:000002">
    <property type="entry name" value="Zinc finger protein ZPR1"/>
    <property type="match status" value="1"/>
</dbReference>
<dbReference type="NCBIfam" id="TIGR00310">
    <property type="entry name" value="ZPR1_znf"/>
    <property type="match status" value="2"/>
</dbReference>
<feature type="region of interest" description="Disordered" evidence="9">
    <location>
        <begin position="474"/>
        <end position="502"/>
    </location>
</feature>
<evidence type="ECO:0000256" key="6">
    <source>
        <dbReference type="ARBA" id="ARBA00022833"/>
    </source>
</evidence>
<evidence type="ECO:0000256" key="8">
    <source>
        <dbReference type="ARBA" id="ARBA00054139"/>
    </source>
</evidence>
<evidence type="ECO:0000256" key="3">
    <source>
        <dbReference type="ARBA" id="ARBA00022723"/>
    </source>
</evidence>
<name>A0AAV5ACT4_9AGAM</name>
<evidence type="ECO:0000313" key="11">
    <source>
        <dbReference type="EMBL" id="GJJ11412.1"/>
    </source>
</evidence>
<keyword evidence="3" id="KW-0479">Metal-binding</keyword>
<dbReference type="InterPro" id="IPR042451">
    <property type="entry name" value="ZPR1_A/B_dom"/>
</dbReference>
<feature type="domain" description="Zinc finger ZPR1-type" evidence="10">
    <location>
        <begin position="282"/>
        <end position="437"/>
    </location>
</feature>
<evidence type="ECO:0000256" key="5">
    <source>
        <dbReference type="ARBA" id="ARBA00022771"/>
    </source>
</evidence>
<evidence type="ECO:0000256" key="7">
    <source>
        <dbReference type="ARBA" id="ARBA00023242"/>
    </source>
</evidence>
<dbReference type="Gene3D" id="2.60.120.1040">
    <property type="entry name" value="ZPR1, A/B domain"/>
    <property type="match status" value="2"/>
</dbReference>
<accession>A0AAV5ACT4</accession>
<comment type="similarity">
    <text evidence="2">Belongs to the ZPR1 family.</text>
</comment>
<dbReference type="EMBL" id="BPWL01000006">
    <property type="protein sequence ID" value="GJJ11412.1"/>
    <property type="molecule type" value="Genomic_DNA"/>
</dbReference>
<evidence type="ECO:0000259" key="10">
    <source>
        <dbReference type="SMART" id="SM00709"/>
    </source>
</evidence>
<comment type="function">
    <text evidence="8">Acts as a protein folding chaperone for elongation factor 1-alpha.</text>
</comment>
<feature type="region of interest" description="Disordered" evidence="9">
    <location>
        <begin position="17"/>
        <end position="38"/>
    </location>
</feature>
<comment type="subcellular location">
    <subcellularLocation>
        <location evidence="1">Nucleus</location>
    </subcellularLocation>
</comment>
<keyword evidence="4" id="KW-0677">Repeat</keyword>
<dbReference type="GO" id="GO:0008270">
    <property type="term" value="F:zinc ion binding"/>
    <property type="evidence" value="ECO:0007669"/>
    <property type="project" value="UniProtKB-KW"/>
</dbReference>
<feature type="domain" description="Zinc finger ZPR1-type" evidence="10">
    <location>
        <begin position="49"/>
        <end position="219"/>
    </location>
</feature>
<dbReference type="AlphaFoldDB" id="A0AAV5ACT4"/>
<dbReference type="InterPro" id="IPR042452">
    <property type="entry name" value="ZPR1_Znf1/2"/>
</dbReference>
<dbReference type="Pfam" id="PF03367">
    <property type="entry name" value="Zn_ribbon_ZPR1"/>
    <property type="match status" value="2"/>
</dbReference>
<keyword evidence="7" id="KW-0539">Nucleus</keyword>
<dbReference type="InterPro" id="IPR004457">
    <property type="entry name" value="Znf_ZPR1"/>
</dbReference>
<keyword evidence="6" id="KW-0862">Zinc</keyword>
<protein>
    <recommendedName>
        <fullName evidence="10">Zinc finger ZPR1-type domain-containing protein</fullName>
    </recommendedName>
</protein>
<organism evidence="11 12">
    <name type="scientific">Clathrus columnatus</name>
    <dbReference type="NCBI Taxonomy" id="1419009"/>
    <lineage>
        <taxon>Eukaryota</taxon>
        <taxon>Fungi</taxon>
        <taxon>Dikarya</taxon>
        <taxon>Basidiomycota</taxon>
        <taxon>Agaricomycotina</taxon>
        <taxon>Agaricomycetes</taxon>
        <taxon>Phallomycetidae</taxon>
        <taxon>Phallales</taxon>
        <taxon>Clathraceae</taxon>
        <taxon>Clathrus</taxon>
    </lineage>
</organism>
<dbReference type="GO" id="GO:0005634">
    <property type="term" value="C:nucleus"/>
    <property type="evidence" value="ECO:0007669"/>
    <property type="project" value="UniProtKB-SubCell"/>
</dbReference>
<evidence type="ECO:0000256" key="4">
    <source>
        <dbReference type="ARBA" id="ARBA00022737"/>
    </source>
</evidence>
<dbReference type="Gene3D" id="2.20.25.420">
    <property type="entry name" value="ZPR1, zinc finger domain"/>
    <property type="match status" value="2"/>
</dbReference>
<keyword evidence="5" id="KW-0863">Zinc-finger</keyword>
<comment type="caution">
    <text evidence="11">The sequence shown here is derived from an EMBL/GenBank/DDBJ whole genome shotgun (WGS) entry which is preliminary data.</text>
</comment>
<dbReference type="FunFam" id="2.60.120.1040:FF:000001">
    <property type="entry name" value="Zinc finger protein ZPR1"/>
    <property type="match status" value="1"/>
</dbReference>
<evidence type="ECO:0000313" key="12">
    <source>
        <dbReference type="Proteomes" id="UP001050691"/>
    </source>
</evidence>
<dbReference type="Pfam" id="PF22794">
    <property type="entry name" value="jr-ZPR1"/>
    <property type="match status" value="2"/>
</dbReference>
<dbReference type="InterPro" id="IPR040141">
    <property type="entry name" value="ZPR1"/>
</dbReference>
<reference evidence="11" key="1">
    <citation type="submission" date="2021-10" db="EMBL/GenBank/DDBJ databases">
        <title>De novo Genome Assembly of Clathrus columnatus (Basidiomycota, Fungi) Using Illumina and Nanopore Sequence Data.</title>
        <authorList>
            <person name="Ogiso-Tanaka E."/>
            <person name="Itagaki H."/>
            <person name="Hosoya T."/>
            <person name="Hosaka K."/>
        </authorList>
    </citation>
    <scope>NUCLEOTIDE SEQUENCE</scope>
    <source>
        <strain evidence="11">MO-923</strain>
    </source>
</reference>
<sequence length="502" mass="56370">MSPENDKQDFFPAIGTLADKTDLLPEETDGQNATETADDVDRPLEEIESLCMSCGQQGITRMLLTKIPFFHEVIVMSFRCGSCGDSNNEIQPAGAVKDQGTIYTVRILNREDLNRQIVKSETSEIVIPEFEFTIPPHRGQLTTVEGLLRDAVKDLSVSQLLRSIQDPASYQKIQNILDKFQEIIADTDDEDEEEGKEDKPIIPFTIRLDDPAGNSFLEFHESMSDPKWNFRQYNRSQQQNVALGLIAPESPGEANKQASVSIKEPLALVDEMEAEEVFIFPGSCPSCRIPLETRMKKVTIPYFKDVLLMSTNCESCGYRDNEVKSGGNISEKGKKITLKVEDPDDLSRDILKSETCGLYVPEIDMALQPGTLGGRFTTVEGLLEQVFEELSEKVFSDSTTGDDAFVRFLGNLKEIKSGEKPFTLILDDPLANSYLQSLYAPDPDPNMIIELYDRTYEQDDELGLNDMKLEGYEEEHAAEMKRSDLAEEKDSKEININNDPSH</sequence>
<dbReference type="SMART" id="SM00709">
    <property type="entry name" value="Zpr1"/>
    <property type="match status" value="2"/>
</dbReference>
<evidence type="ECO:0000256" key="2">
    <source>
        <dbReference type="ARBA" id="ARBA00008354"/>
    </source>
</evidence>